<name>A0A4Q8K5E0_9ARAC</name>
<proteinExistence type="predicted"/>
<evidence type="ECO:0000313" key="2">
    <source>
        <dbReference type="EMBL" id="SNX34481.1"/>
    </source>
</evidence>
<dbReference type="EMBL" id="HAHM01000164">
    <property type="protein sequence ID" value="SNX34481.1"/>
    <property type="molecule type" value="Transcribed_RNA"/>
</dbReference>
<dbReference type="AlphaFoldDB" id="A0A4Q8K5E0"/>
<sequence length="164" mass="19014">MGPLLFAAVSLATVLLLTPTPSSGRKPHDKEHDLKHKSLTLTHAERSHHADKTKDLNDHDSDIYNYIDNHEEQVECHKAALHKCGQSFLKAFKLLNFLSEDLAFQTKCALRTAFFNCLKKIREKMCRRHYKHTYKYENDFRRKLTDALWSTRVCVLGIKGYPSN</sequence>
<reference evidence="2" key="1">
    <citation type="submission" date="2017-05" db="EMBL/GenBank/DDBJ databases">
        <authorList>
            <person name="QRISCLOUD D."/>
        </authorList>
    </citation>
    <scope>NUCLEOTIDE SEQUENCE</scope>
</reference>
<feature type="signal peptide" evidence="1">
    <location>
        <begin position="1"/>
        <end position="24"/>
    </location>
</feature>
<organism evidence="2">
    <name type="scientific">Liphistius thaleban</name>
    <dbReference type="NCBI Taxonomy" id="1905330"/>
    <lineage>
        <taxon>Eukaryota</taxon>
        <taxon>Metazoa</taxon>
        <taxon>Ecdysozoa</taxon>
        <taxon>Arthropoda</taxon>
        <taxon>Chelicerata</taxon>
        <taxon>Arachnida</taxon>
        <taxon>Araneae</taxon>
        <taxon>Mesothelae</taxon>
        <taxon>Liphistiidae</taxon>
        <taxon>Liphistius</taxon>
    </lineage>
</organism>
<reference evidence="2" key="2">
    <citation type="submission" date="2019-05" db="EMBL/GenBank/DDBJ databases">
        <title>Unravelling the molecular evolution of spider venoms.</title>
        <authorList>
            <person name="Pineda S."/>
        </authorList>
    </citation>
    <scope>NUCLEOTIDE SEQUENCE</scope>
</reference>
<protein>
    <submittedName>
        <fullName evidence="2">U15-Liphistoxin-Lth1a_1</fullName>
    </submittedName>
</protein>
<evidence type="ECO:0000256" key="1">
    <source>
        <dbReference type="SAM" id="SignalP"/>
    </source>
</evidence>
<dbReference type="EMBL" id="HAHM01000166">
    <property type="protein sequence ID" value="SNX34494.1"/>
    <property type="molecule type" value="Transcribed_RNA"/>
</dbReference>
<accession>A0A4Q8K5E0</accession>
<feature type="chain" id="PRO_5036357454" evidence="1">
    <location>
        <begin position="25"/>
        <end position="164"/>
    </location>
</feature>
<keyword evidence="1" id="KW-0732">Signal</keyword>